<feature type="compositionally biased region" description="Low complexity" evidence="1">
    <location>
        <begin position="236"/>
        <end position="246"/>
    </location>
</feature>
<reference evidence="2 3" key="1">
    <citation type="journal article" date="2023" name="Plant Dis.">
        <title>First Report of Diplodia intermedia Causing Canker and Dieback Diseases on Apple Trees in Canada.</title>
        <authorList>
            <person name="Ellouze W."/>
            <person name="Ilyukhin E."/>
            <person name="Sulman M."/>
            <person name="Ali S."/>
        </authorList>
    </citation>
    <scope>NUCLEOTIDE SEQUENCE [LARGE SCALE GENOMIC DNA]</scope>
    <source>
        <strain evidence="2 3">M45-28</strain>
    </source>
</reference>
<feature type="compositionally biased region" description="Low complexity" evidence="1">
    <location>
        <begin position="84"/>
        <end position="94"/>
    </location>
</feature>
<feature type="region of interest" description="Disordered" evidence="1">
    <location>
        <begin position="70"/>
        <end position="296"/>
    </location>
</feature>
<feature type="compositionally biased region" description="Pro residues" evidence="1">
    <location>
        <begin position="164"/>
        <end position="179"/>
    </location>
</feature>
<gene>
    <name evidence="2" type="ORF">SLS58_009492</name>
</gene>
<dbReference type="EMBL" id="JAKEKT020000093">
    <property type="protein sequence ID" value="KAL1637052.1"/>
    <property type="molecule type" value="Genomic_DNA"/>
</dbReference>
<evidence type="ECO:0000256" key="1">
    <source>
        <dbReference type="SAM" id="MobiDB-lite"/>
    </source>
</evidence>
<dbReference type="Proteomes" id="UP001521184">
    <property type="component" value="Unassembled WGS sequence"/>
</dbReference>
<feature type="compositionally biased region" description="Low complexity" evidence="1">
    <location>
        <begin position="257"/>
        <end position="269"/>
    </location>
</feature>
<evidence type="ECO:0000313" key="2">
    <source>
        <dbReference type="EMBL" id="KAL1637052.1"/>
    </source>
</evidence>
<protein>
    <submittedName>
        <fullName evidence="2">Uncharacterized protein</fullName>
    </submittedName>
</protein>
<feature type="compositionally biased region" description="Polar residues" evidence="1">
    <location>
        <begin position="129"/>
        <end position="143"/>
    </location>
</feature>
<sequence>MAPTNGSPAHSSASDAPTITGEAAQDIVLPVWGILVPPVAQDWVNAGFRVSFATNPATVKVWMVTENGLVEEDPRRPSTVEGQPSSPSAPANSSLRNQNISPGSEATPNIHTDNNDRSENENDKKNTDSGDTQESQDQITPSTRRMRKVPAAFARYAVATKTPTPMPSTHPRSPTPQPIAQPAEQQRPRPYSPFSSQLPPGTPINPVVGYRHHPHQPNPTVGTPSWIPSNTPLPRPSTTIPSSSSSAFHHPHVNRYNNNTNIINPSTTNAFPQLHHHPSLPSRPGRGNGGTFGPLDGSVVRANMTFAEWTARQAALPRDRYTEHPLYTGPPICQPWTPALQRELEMHMATGMYLNNNNNNFRGGGGGGGGRFGGRGGGGGRWN</sequence>
<name>A0ABR3TC12_9PEZI</name>
<comment type="caution">
    <text evidence="2">The sequence shown here is derived from an EMBL/GenBank/DDBJ whole genome shotgun (WGS) entry which is preliminary data.</text>
</comment>
<feature type="compositionally biased region" description="Basic and acidic residues" evidence="1">
    <location>
        <begin position="113"/>
        <end position="128"/>
    </location>
</feature>
<evidence type="ECO:0000313" key="3">
    <source>
        <dbReference type="Proteomes" id="UP001521184"/>
    </source>
</evidence>
<feature type="compositionally biased region" description="Polar residues" evidence="1">
    <location>
        <begin position="218"/>
        <end position="230"/>
    </location>
</feature>
<proteinExistence type="predicted"/>
<feature type="compositionally biased region" description="Polar residues" evidence="1">
    <location>
        <begin position="95"/>
        <end position="112"/>
    </location>
</feature>
<organism evidence="2 3">
    <name type="scientific">Diplodia intermedia</name>
    <dbReference type="NCBI Taxonomy" id="856260"/>
    <lineage>
        <taxon>Eukaryota</taxon>
        <taxon>Fungi</taxon>
        <taxon>Dikarya</taxon>
        <taxon>Ascomycota</taxon>
        <taxon>Pezizomycotina</taxon>
        <taxon>Dothideomycetes</taxon>
        <taxon>Dothideomycetes incertae sedis</taxon>
        <taxon>Botryosphaeriales</taxon>
        <taxon>Botryosphaeriaceae</taxon>
        <taxon>Diplodia</taxon>
    </lineage>
</organism>
<accession>A0ABR3TC12</accession>
<keyword evidence="3" id="KW-1185">Reference proteome</keyword>